<feature type="compositionally biased region" description="Polar residues" evidence="1">
    <location>
        <begin position="117"/>
        <end position="126"/>
    </location>
</feature>
<feature type="non-terminal residue" evidence="3">
    <location>
        <position position="1"/>
    </location>
</feature>
<dbReference type="EMBL" id="PFQG01000154">
    <property type="protein sequence ID" value="PJA21528.1"/>
    <property type="molecule type" value="Genomic_DNA"/>
</dbReference>
<dbReference type="CDD" id="cd12797">
    <property type="entry name" value="M23_peptidase"/>
    <property type="match status" value="1"/>
</dbReference>
<dbReference type="InterPro" id="IPR011055">
    <property type="entry name" value="Dup_hybrid_motif"/>
</dbReference>
<feature type="region of interest" description="Disordered" evidence="1">
    <location>
        <begin position="117"/>
        <end position="147"/>
    </location>
</feature>
<name>A0A2M7W5G2_9BACT</name>
<evidence type="ECO:0000259" key="2">
    <source>
        <dbReference type="Pfam" id="PF01551"/>
    </source>
</evidence>
<reference evidence="4" key="1">
    <citation type="submission" date="2017-09" db="EMBL/GenBank/DDBJ databases">
        <title>Depth-based differentiation of microbial function through sediment-hosted aquifers and enrichment of novel symbionts in the deep terrestrial subsurface.</title>
        <authorList>
            <person name="Probst A.J."/>
            <person name="Ladd B."/>
            <person name="Jarett J.K."/>
            <person name="Geller-Mcgrath D.E."/>
            <person name="Sieber C.M.K."/>
            <person name="Emerson J.B."/>
            <person name="Anantharaman K."/>
            <person name="Thomas B.C."/>
            <person name="Malmstrom R."/>
            <person name="Stieglmeier M."/>
            <person name="Klingl A."/>
            <person name="Woyke T."/>
            <person name="Ryan C.M."/>
            <person name="Banfield J.F."/>
        </authorList>
    </citation>
    <scope>NUCLEOTIDE SEQUENCE [LARGE SCALE GENOMIC DNA]</scope>
</reference>
<evidence type="ECO:0000313" key="3">
    <source>
        <dbReference type="EMBL" id="PJA21528.1"/>
    </source>
</evidence>
<evidence type="ECO:0000313" key="4">
    <source>
        <dbReference type="Proteomes" id="UP000228627"/>
    </source>
</evidence>
<evidence type="ECO:0000256" key="1">
    <source>
        <dbReference type="SAM" id="MobiDB-lite"/>
    </source>
</evidence>
<dbReference type="Pfam" id="PF01551">
    <property type="entry name" value="Peptidase_M23"/>
    <property type="match status" value="1"/>
</dbReference>
<feature type="domain" description="M23ase beta-sheet core" evidence="2">
    <location>
        <begin position="46"/>
        <end position="136"/>
    </location>
</feature>
<dbReference type="InterPro" id="IPR016047">
    <property type="entry name" value="M23ase_b-sheet_dom"/>
</dbReference>
<organism evidence="3 4">
    <name type="scientific">Candidatus Beckwithbacteria bacterium CG_4_10_14_0_2_um_filter_47_25</name>
    <dbReference type="NCBI Taxonomy" id="1974493"/>
    <lineage>
        <taxon>Bacteria</taxon>
        <taxon>Candidatus Beckwithiibacteriota</taxon>
    </lineage>
</organism>
<dbReference type="PANTHER" id="PTHR21666">
    <property type="entry name" value="PEPTIDASE-RELATED"/>
    <property type="match status" value="1"/>
</dbReference>
<dbReference type="Proteomes" id="UP000228627">
    <property type="component" value="Unassembled WGS sequence"/>
</dbReference>
<dbReference type="AlphaFoldDB" id="A0A2M7W5G2"/>
<gene>
    <name evidence="3" type="ORF">COX59_04050</name>
</gene>
<dbReference type="SUPFAM" id="SSF51261">
    <property type="entry name" value="Duplicated hybrid motif"/>
    <property type="match status" value="1"/>
</dbReference>
<dbReference type="PANTHER" id="PTHR21666:SF270">
    <property type="entry name" value="MUREIN HYDROLASE ACTIVATOR ENVC"/>
    <property type="match status" value="1"/>
</dbReference>
<dbReference type="Gene3D" id="2.70.70.10">
    <property type="entry name" value="Glucose Permease (Domain IIA)"/>
    <property type="match status" value="1"/>
</dbReference>
<sequence>ACFPELAASPPPAGELVWPCPNAYILYTSSSGEDLAVCYEDPDRPYHKGLDLQCPTGQIFPSAPGTVVDVNQNPDAHGFGIYVIIDHHNGWFTLYAHLGEATVSVGDEVDLTTQIGTQDDSGSWSDGSHLHLGYSQSSSPDSFKDGGPTADPCKAISGCVCN</sequence>
<accession>A0A2M7W5G2</accession>
<proteinExistence type="predicted"/>
<comment type="caution">
    <text evidence="3">The sequence shown here is derived from an EMBL/GenBank/DDBJ whole genome shotgun (WGS) entry which is preliminary data.</text>
</comment>
<protein>
    <recommendedName>
        <fullName evidence="2">M23ase beta-sheet core domain-containing protein</fullName>
    </recommendedName>
</protein>
<dbReference type="GO" id="GO:0004222">
    <property type="term" value="F:metalloendopeptidase activity"/>
    <property type="evidence" value="ECO:0007669"/>
    <property type="project" value="TreeGrafter"/>
</dbReference>
<dbReference type="InterPro" id="IPR050570">
    <property type="entry name" value="Cell_wall_metabolism_enzyme"/>
</dbReference>